<protein>
    <recommendedName>
        <fullName evidence="3">PiggyBac transposable element-derived protein 4 C-terminal zinc-ribbon domain-containing protein</fullName>
    </recommendedName>
</protein>
<evidence type="ECO:0000313" key="2">
    <source>
        <dbReference type="Proteomes" id="UP001283361"/>
    </source>
</evidence>
<comment type="caution">
    <text evidence="1">The sequence shown here is derived from an EMBL/GenBank/DDBJ whole genome shotgun (WGS) entry which is preliminary data.</text>
</comment>
<sequence length="155" mass="17970">MSTSCQGLITQTSCCPFFQCCGNRWKKPFFHLLTLASIQTNILLNKHRRQHGKRPMVSHIDVEHDADRDNVNMPLARIKERHFIQLCPETDSAQTRGKKANRQCKVCADKAKKAGQSRVQRNNQRKQTTTWCPTCKVELCIDCFEVYHTRLDYTS</sequence>
<accession>A0AAE1A0R9</accession>
<organism evidence="1 2">
    <name type="scientific">Elysia crispata</name>
    <name type="common">lettuce slug</name>
    <dbReference type="NCBI Taxonomy" id="231223"/>
    <lineage>
        <taxon>Eukaryota</taxon>
        <taxon>Metazoa</taxon>
        <taxon>Spiralia</taxon>
        <taxon>Lophotrochozoa</taxon>
        <taxon>Mollusca</taxon>
        <taxon>Gastropoda</taxon>
        <taxon>Heterobranchia</taxon>
        <taxon>Euthyneura</taxon>
        <taxon>Panpulmonata</taxon>
        <taxon>Sacoglossa</taxon>
        <taxon>Placobranchoidea</taxon>
        <taxon>Plakobranchidae</taxon>
        <taxon>Elysia</taxon>
    </lineage>
</organism>
<gene>
    <name evidence="1" type="ORF">RRG08_005775</name>
</gene>
<evidence type="ECO:0000313" key="1">
    <source>
        <dbReference type="EMBL" id="KAK3778491.1"/>
    </source>
</evidence>
<evidence type="ECO:0008006" key="3">
    <source>
        <dbReference type="Google" id="ProtNLM"/>
    </source>
</evidence>
<dbReference type="AlphaFoldDB" id="A0AAE1A0R9"/>
<dbReference type="Proteomes" id="UP001283361">
    <property type="component" value="Unassembled WGS sequence"/>
</dbReference>
<reference evidence="1" key="1">
    <citation type="journal article" date="2023" name="G3 (Bethesda)">
        <title>A reference genome for the long-term kleptoplast-retaining sea slug Elysia crispata morphotype clarki.</title>
        <authorList>
            <person name="Eastman K.E."/>
            <person name="Pendleton A.L."/>
            <person name="Shaikh M.A."/>
            <person name="Suttiyut T."/>
            <person name="Ogas R."/>
            <person name="Tomko P."/>
            <person name="Gavelis G."/>
            <person name="Widhalm J.R."/>
            <person name="Wisecaver J.H."/>
        </authorList>
    </citation>
    <scope>NUCLEOTIDE SEQUENCE</scope>
    <source>
        <strain evidence="1">ECLA1</strain>
    </source>
</reference>
<name>A0AAE1A0R9_9GAST</name>
<dbReference type="EMBL" id="JAWDGP010002933">
    <property type="protein sequence ID" value="KAK3778491.1"/>
    <property type="molecule type" value="Genomic_DNA"/>
</dbReference>
<keyword evidence="2" id="KW-1185">Reference proteome</keyword>
<proteinExistence type="predicted"/>